<evidence type="ECO:0000313" key="1">
    <source>
        <dbReference type="EMBL" id="VDK83738.1"/>
    </source>
</evidence>
<dbReference type="Proteomes" id="UP000281553">
    <property type="component" value="Unassembled WGS sequence"/>
</dbReference>
<dbReference type="GO" id="GO:0030139">
    <property type="term" value="C:endocytic vesicle"/>
    <property type="evidence" value="ECO:0007669"/>
    <property type="project" value="TreeGrafter"/>
</dbReference>
<reference evidence="1 2" key="1">
    <citation type="submission" date="2018-11" db="EMBL/GenBank/DDBJ databases">
        <authorList>
            <consortium name="Pathogen Informatics"/>
        </authorList>
    </citation>
    <scope>NUCLEOTIDE SEQUENCE [LARGE SCALE GENOMIC DNA]</scope>
</reference>
<proteinExistence type="predicted"/>
<accession>A0A3P6UW33</accession>
<dbReference type="GO" id="GO:0008104">
    <property type="term" value="P:intracellular protein localization"/>
    <property type="evidence" value="ECO:0007669"/>
    <property type="project" value="TreeGrafter"/>
</dbReference>
<dbReference type="AlphaFoldDB" id="A0A3P6UW33"/>
<gene>
    <name evidence="1" type="ORF">DILT_LOCUS3500</name>
</gene>
<dbReference type="SUPFAM" id="SSF48371">
    <property type="entry name" value="ARM repeat"/>
    <property type="match status" value="1"/>
</dbReference>
<keyword evidence="2" id="KW-1185">Reference proteome</keyword>
<dbReference type="PANTHER" id="PTHR21663">
    <property type="entry name" value="HYPOTHETICAL HEAT DOMAIN-CONTAINING"/>
    <property type="match status" value="1"/>
</dbReference>
<dbReference type="GO" id="GO:0042147">
    <property type="term" value="P:retrograde transport, endosome to Golgi"/>
    <property type="evidence" value="ECO:0007669"/>
    <property type="project" value="TreeGrafter"/>
</dbReference>
<dbReference type="Gene3D" id="1.25.10.10">
    <property type="entry name" value="Leucine-rich Repeat Variant"/>
    <property type="match status" value="1"/>
</dbReference>
<dbReference type="GO" id="GO:0005794">
    <property type="term" value="C:Golgi apparatus"/>
    <property type="evidence" value="ECO:0007669"/>
    <property type="project" value="TreeGrafter"/>
</dbReference>
<dbReference type="EMBL" id="UYRU01043764">
    <property type="protein sequence ID" value="VDK83738.1"/>
    <property type="molecule type" value="Genomic_DNA"/>
</dbReference>
<dbReference type="GO" id="GO:0006897">
    <property type="term" value="P:endocytosis"/>
    <property type="evidence" value="ECO:0007669"/>
    <property type="project" value="TreeGrafter"/>
</dbReference>
<dbReference type="InterPro" id="IPR011989">
    <property type="entry name" value="ARM-like"/>
</dbReference>
<sequence>MEMHPGLLLDEDAFSKAAEQNRPIFLYDWLRNLDQRLSNSTEAQVKSVQQALLKQVLEQLRQNIGPPIQALLGKCLVKIFNAGDSLSLYSAINTCIDILKVKDDSPATVNRRLAALVCLGSISIFMMDPSIFKVESQTRYEILNTLKYIVLGLGNTDTSCYRDIFKTAKSYMNDRVMSVRLAATQCHYSLAIHNNNLYSADLDATVSMCLRGLEGSTYPIRLEIAKLLGHALASSVPIESAGLNGTASATVTVGGGAGIGNAPSASGSYASSGNGNRNKLISLEDALNILHSGFIRGLGRFHKGASAPGMLKVTNAISREVRVGISYVSIYFCSKFVLA</sequence>
<dbReference type="GO" id="GO:0016020">
    <property type="term" value="C:membrane"/>
    <property type="evidence" value="ECO:0007669"/>
    <property type="project" value="TreeGrafter"/>
</dbReference>
<dbReference type="InterPro" id="IPR016024">
    <property type="entry name" value="ARM-type_fold"/>
</dbReference>
<protein>
    <submittedName>
        <fullName evidence="1">Uncharacterized protein</fullName>
    </submittedName>
</protein>
<organism evidence="1 2">
    <name type="scientific">Dibothriocephalus latus</name>
    <name type="common">Fish tapeworm</name>
    <name type="synonym">Diphyllobothrium latum</name>
    <dbReference type="NCBI Taxonomy" id="60516"/>
    <lineage>
        <taxon>Eukaryota</taxon>
        <taxon>Metazoa</taxon>
        <taxon>Spiralia</taxon>
        <taxon>Lophotrochozoa</taxon>
        <taxon>Platyhelminthes</taxon>
        <taxon>Cestoda</taxon>
        <taxon>Eucestoda</taxon>
        <taxon>Diphyllobothriidea</taxon>
        <taxon>Diphyllobothriidae</taxon>
        <taxon>Dibothriocephalus</taxon>
    </lineage>
</organism>
<evidence type="ECO:0000313" key="2">
    <source>
        <dbReference type="Proteomes" id="UP000281553"/>
    </source>
</evidence>
<dbReference type="PANTHER" id="PTHR21663:SF0">
    <property type="entry name" value="HEAT REPEAT-CONTAINING PROTEIN 5B"/>
    <property type="match status" value="1"/>
</dbReference>
<dbReference type="OrthoDB" id="192608at2759"/>
<dbReference type="InterPro" id="IPR040108">
    <property type="entry name" value="Laa1/Sip1/HEATR5"/>
</dbReference>
<name>A0A3P6UW33_DIBLA</name>
<dbReference type="GO" id="GO:0005829">
    <property type="term" value="C:cytosol"/>
    <property type="evidence" value="ECO:0007669"/>
    <property type="project" value="GOC"/>
</dbReference>